<dbReference type="InterPro" id="IPR017452">
    <property type="entry name" value="GPCR_Rhodpsn_7TM"/>
</dbReference>
<dbReference type="PROSITE" id="PS50262">
    <property type="entry name" value="G_PROTEIN_RECEP_F1_2"/>
    <property type="match status" value="1"/>
</dbReference>
<evidence type="ECO:0000313" key="12">
    <source>
        <dbReference type="WBParaSite" id="nRc.2.0.1.t38954-RA"/>
    </source>
</evidence>
<dbReference type="PANTHER" id="PTHR24229">
    <property type="entry name" value="NEUROPEPTIDES RECEPTOR"/>
    <property type="match status" value="1"/>
</dbReference>
<evidence type="ECO:0000256" key="7">
    <source>
        <dbReference type="ARBA" id="ARBA00023170"/>
    </source>
</evidence>
<feature type="transmembrane region" description="Helical" evidence="9">
    <location>
        <begin position="291"/>
        <end position="317"/>
    </location>
</feature>
<dbReference type="SUPFAM" id="SSF81321">
    <property type="entry name" value="Family A G protein-coupled receptor-like"/>
    <property type="match status" value="1"/>
</dbReference>
<dbReference type="PANTHER" id="PTHR24229:SF40">
    <property type="entry name" value="ALLATOSTATIN C RECEPTOR 1-RELATED"/>
    <property type="match status" value="1"/>
</dbReference>
<protein>
    <submittedName>
        <fullName evidence="12">G-protein coupled receptors family 1 profile domain-containing protein</fullName>
    </submittedName>
</protein>
<feature type="transmembrane region" description="Helical" evidence="9">
    <location>
        <begin position="58"/>
        <end position="80"/>
    </location>
</feature>
<dbReference type="Pfam" id="PF00001">
    <property type="entry name" value="7tm_1"/>
    <property type="match status" value="1"/>
</dbReference>
<dbReference type="GO" id="GO:0043005">
    <property type="term" value="C:neuron projection"/>
    <property type="evidence" value="ECO:0007669"/>
    <property type="project" value="TreeGrafter"/>
</dbReference>
<evidence type="ECO:0000256" key="5">
    <source>
        <dbReference type="ARBA" id="ARBA00023040"/>
    </source>
</evidence>
<dbReference type="GO" id="GO:0005886">
    <property type="term" value="C:plasma membrane"/>
    <property type="evidence" value="ECO:0007669"/>
    <property type="project" value="UniProtKB-SubCell"/>
</dbReference>
<keyword evidence="8" id="KW-0807">Transducer</keyword>
<evidence type="ECO:0000256" key="6">
    <source>
        <dbReference type="ARBA" id="ARBA00023136"/>
    </source>
</evidence>
<feature type="transmembrane region" description="Helical" evidence="9">
    <location>
        <begin position="170"/>
        <end position="196"/>
    </location>
</feature>
<evidence type="ECO:0000256" key="8">
    <source>
        <dbReference type="ARBA" id="ARBA00023224"/>
    </source>
</evidence>
<feature type="domain" description="G-protein coupled receptors family 1 profile" evidence="10">
    <location>
        <begin position="34"/>
        <end position="314"/>
    </location>
</feature>
<dbReference type="Gene3D" id="1.20.1070.10">
    <property type="entry name" value="Rhodopsin 7-helix transmembrane proteins"/>
    <property type="match status" value="1"/>
</dbReference>
<feature type="transmembrane region" description="Helical" evidence="9">
    <location>
        <begin position="20"/>
        <end position="46"/>
    </location>
</feature>
<dbReference type="PRINTS" id="PR00237">
    <property type="entry name" value="GPCRRHODOPSN"/>
</dbReference>
<sequence length="399" mass="45264">MDDLDSESDGFTWPKVAKFLLVTSYSLLTLGIAANIFVFITVVRVMKILHKNLPDKHMLVYTLALSLVDSLVLLNLPFVICDLIYEKWIFGDFLCKVHYVGDNLNKTMSTMILTTSVKATVSILVGCLTCTLCLLSPLIYGTGLVTVDISNDQSMLKCSYVESNYNVELYFFYVIFALGYCTPLTLMLFFHGSILCKLCKNGKRLKQNASFRRRRHSTIRHVTRRMLAVSVFYFVCWTPYWFSNLYIQLSYKGASLLPPNDTDASFIQFQNGTQAKSDDYPNVKHTSPLQWVPVLCLIFYLLVYANSAVNPFLYGVFNLELRRQCSKAQEKRTRDADQLTLRRQLTIRTAAARRPCPGRDTQLIINSGENLTIVTTSSGDSKVKCEAKDKLPPIIESSL</sequence>
<organism evidence="11 12">
    <name type="scientific">Romanomermis culicivorax</name>
    <name type="common">Nematode worm</name>
    <dbReference type="NCBI Taxonomy" id="13658"/>
    <lineage>
        <taxon>Eukaryota</taxon>
        <taxon>Metazoa</taxon>
        <taxon>Ecdysozoa</taxon>
        <taxon>Nematoda</taxon>
        <taxon>Enoplea</taxon>
        <taxon>Dorylaimia</taxon>
        <taxon>Mermithida</taxon>
        <taxon>Mermithoidea</taxon>
        <taxon>Mermithidae</taxon>
        <taxon>Romanomermis</taxon>
    </lineage>
</organism>
<keyword evidence="7" id="KW-0675">Receptor</keyword>
<dbReference type="OMA" id="SRNTAHE"/>
<dbReference type="InterPro" id="IPR000276">
    <property type="entry name" value="GPCR_Rhodpsn"/>
</dbReference>
<dbReference type="GO" id="GO:0004930">
    <property type="term" value="F:G protein-coupled receptor activity"/>
    <property type="evidence" value="ECO:0007669"/>
    <property type="project" value="UniProtKB-KW"/>
</dbReference>
<keyword evidence="2" id="KW-1003">Cell membrane</keyword>
<dbReference type="CDD" id="cd00637">
    <property type="entry name" value="7tm_classA_rhodopsin-like"/>
    <property type="match status" value="1"/>
</dbReference>
<reference evidence="12" key="1">
    <citation type="submission" date="2022-11" db="UniProtKB">
        <authorList>
            <consortium name="WormBaseParasite"/>
        </authorList>
    </citation>
    <scope>IDENTIFICATION</scope>
</reference>
<evidence type="ECO:0000256" key="3">
    <source>
        <dbReference type="ARBA" id="ARBA00022692"/>
    </source>
</evidence>
<evidence type="ECO:0000259" key="10">
    <source>
        <dbReference type="PROSITE" id="PS50262"/>
    </source>
</evidence>
<dbReference type="AlphaFoldDB" id="A0A915KJL9"/>
<dbReference type="Proteomes" id="UP000887565">
    <property type="component" value="Unplaced"/>
</dbReference>
<keyword evidence="4 9" id="KW-1133">Transmembrane helix</keyword>
<feature type="transmembrane region" description="Helical" evidence="9">
    <location>
        <begin position="222"/>
        <end position="242"/>
    </location>
</feature>
<evidence type="ECO:0000256" key="9">
    <source>
        <dbReference type="SAM" id="Phobius"/>
    </source>
</evidence>
<keyword evidence="5" id="KW-0297">G-protein coupled receptor</keyword>
<keyword evidence="11" id="KW-1185">Reference proteome</keyword>
<comment type="subcellular location">
    <subcellularLocation>
        <location evidence="1">Cell membrane</location>
        <topology evidence="1">Multi-pass membrane protein</topology>
    </subcellularLocation>
</comment>
<evidence type="ECO:0000256" key="1">
    <source>
        <dbReference type="ARBA" id="ARBA00004651"/>
    </source>
</evidence>
<keyword evidence="6 9" id="KW-0472">Membrane</keyword>
<evidence type="ECO:0000256" key="4">
    <source>
        <dbReference type="ARBA" id="ARBA00022989"/>
    </source>
</evidence>
<dbReference type="WBParaSite" id="nRc.2.0.1.t38954-RA">
    <property type="protein sequence ID" value="nRc.2.0.1.t38954-RA"/>
    <property type="gene ID" value="nRc.2.0.1.g38954"/>
</dbReference>
<dbReference type="GO" id="GO:0042277">
    <property type="term" value="F:peptide binding"/>
    <property type="evidence" value="ECO:0007669"/>
    <property type="project" value="TreeGrafter"/>
</dbReference>
<proteinExistence type="predicted"/>
<accession>A0A915KJL9</accession>
<name>A0A915KJL9_ROMCU</name>
<keyword evidence="3 9" id="KW-0812">Transmembrane</keyword>
<evidence type="ECO:0000313" key="11">
    <source>
        <dbReference type="Proteomes" id="UP000887565"/>
    </source>
</evidence>
<evidence type="ECO:0000256" key="2">
    <source>
        <dbReference type="ARBA" id="ARBA00022475"/>
    </source>
</evidence>